<sequence>MAPYVNCCVILLEVCDEPDHHSVPTITFRSQKYRDASSTGVCEDLKFGRGDNSQTRGLRAPAHYTVETFWVTSTMSAEGSEKPTDEGSGAAKTNDPDIPKKINFYSGNSFVEITKGIIHLYKENERIHLDVEGKGAAKAGPSDMLVMLAIPCYLSCRDLLQFVAPFQKDLDHIQIIRENTPNQYMALLKCHSESAAAEVYKAMNGEPYNSLEEEVCRMAFVSRVETMRDDVGVGLPLLGHTELPTCPVCLERMDESVDGILTILCNHTFHSGCLSKWSDSRCPVCRYVQTPEMVEKNVCFECGSSESLWICLICGHIGCGRYVHGHAYKHFCETSHCYAIQPDNNRVWDYAGDNFVHRLLQNKDGKLVEVGSRQRPADDCEDNDEKVDNLQLEFTYMLTTQLDSQRHYFEERLEEQAKDFHKELEKVQLKLAETADKKQVVECKLAETTKQRDTFEKKLTTVSQKLTKVAAELKEEKDLNRHLQADQVKWSEMTTKLQKDLDALKIEKNTEIQELNEQLRDVMFFIQAQKTIEDSPLREEITEGQVVVNTSSESPSTSKGGRKKKR</sequence>
<dbReference type="InterPro" id="IPR001607">
    <property type="entry name" value="Znf_UBP"/>
</dbReference>
<feature type="region of interest" description="Disordered" evidence="6">
    <location>
        <begin position="537"/>
        <end position="566"/>
    </location>
</feature>
<dbReference type="Proteomes" id="UP001642540">
    <property type="component" value="Unassembled WGS sequence"/>
</dbReference>
<dbReference type="PROSITE" id="PS50089">
    <property type="entry name" value="ZF_RING_2"/>
    <property type="match status" value="1"/>
</dbReference>
<feature type="compositionally biased region" description="Polar residues" evidence="6">
    <location>
        <begin position="547"/>
        <end position="559"/>
    </location>
</feature>
<dbReference type="SMART" id="SM00184">
    <property type="entry name" value="RING"/>
    <property type="match status" value="1"/>
</dbReference>
<keyword evidence="5" id="KW-0175">Coiled coil</keyword>
<evidence type="ECO:0000256" key="6">
    <source>
        <dbReference type="SAM" id="MobiDB-lite"/>
    </source>
</evidence>
<keyword evidence="1" id="KW-0479">Metal-binding</keyword>
<feature type="domain" description="UBP-type" evidence="8">
    <location>
        <begin position="283"/>
        <end position="374"/>
    </location>
</feature>
<evidence type="ECO:0000256" key="1">
    <source>
        <dbReference type="ARBA" id="ARBA00022723"/>
    </source>
</evidence>
<evidence type="ECO:0000313" key="9">
    <source>
        <dbReference type="EMBL" id="CAL8120081.1"/>
    </source>
</evidence>
<dbReference type="InterPro" id="IPR047243">
    <property type="entry name" value="RING-H2_BRAP2"/>
</dbReference>
<dbReference type="InterPro" id="IPR011422">
    <property type="entry name" value="BRAP2/ETP1_RRM"/>
</dbReference>
<evidence type="ECO:0000259" key="8">
    <source>
        <dbReference type="PROSITE" id="PS50271"/>
    </source>
</evidence>
<evidence type="ECO:0000256" key="4">
    <source>
        <dbReference type="PROSITE-ProRule" id="PRU00502"/>
    </source>
</evidence>
<evidence type="ECO:0000259" key="7">
    <source>
        <dbReference type="PROSITE" id="PS50089"/>
    </source>
</evidence>
<protein>
    <recommendedName>
        <fullName evidence="11">BRCA1-associated protein</fullName>
    </recommendedName>
</protein>
<evidence type="ECO:0000256" key="3">
    <source>
        <dbReference type="ARBA" id="ARBA00022833"/>
    </source>
</evidence>
<keyword evidence="3" id="KW-0862">Zinc</keyword>
<name>A0ABP1R4Y7_9HEXA</name>
<evidence type="ECO:0000256" key="5">
    <source>
        <dbReference type="SAM" id="Coils"/>
    </source>
</evidence>
<keyword evidence="10" id="KW-1185">Reference proteome</keyword>
<feature type="region of interest" description="Disordered" evidence="6">
    <location>
        <begin position="75"/>
        <end position="95"/>
    </location>
</feature>
<proteinExistence type="predicted"/>
<dbReference type="Pfam" id="PF02148">
    <property type="entry name" value="zf-UBP"/>
    <property type="match status" value="1"/>
</dbReference>
<reference evidence="9 10" key="1">
    <citation type="submission" date="2024-08" db="EMBL/GenBank/DDBJ databases">
        <authorList>
            <person name="Cucini C."/>
            <person name="Frati F."/>
        </authorList>
    </citation>
    <scope>NUCLEOTIDE SEQUENCE [LARGE SCALE GENOMIC DNA]</scope>
</reference>
<dbReference type="PANTHER" id="PTHR24007">
    <property type="entry name" value="BRCA1-ASSOCIATED PROTEIN"/>
    <property type="match status" value="1"/>
</dbReference>
<gene>
    <name evidence="9" type="ORF">ODALV1_LOCUS18843</name>
</gene>
<dbReference type="Pfam" id="PF07576">
    <property type="entry name" value="BRAP2"/>
    <property type="match status" value="1"/>
</dbReference>
<evidence type="ECO:0008006" key="11">
    <source>
        <dbReference type="Google" id="ProtNLM"/>
    </source>
</evidence>
<dbReference type="SUPFAM" id="SSF57850">
    <property type="entry name" value="RING/U-box"/>
    <property type="match status" value="1"/>
</dbReference>
<dbReference type="CDD" id="cd16457">
    <property type="entry name" value="RING-H2_BRAP2"/>
    <property type="match status" value="1"/>
</dbReference>
<dbReference type="Pfam" id="PF13639">
    <property type="entry name" value="zf-RING_2"/>
    <property type="match status" value="1"/>
</dbReference>
<dbReference type="SMART" id="SM00290">
    <property type="entry name" value="ZnF_UBP"/>
    <property type="match status" value="1"/>
</dbReference>
<keyword evidence="2 4" id="KW-0863">Zinc-finger</keyword>
<accession>A0ABP1R4Y7</accession>
<feature type="coiled-coil region" evidence="5">
    <location>
        <begin position="410"/>
        <end position="437"/>
    </location>
</feature>
<dbReference type="PANTHER" id="PTHR24007:SF7">
    <property type="entry name" value="BRCA1-ASSOCIATED PROTEIN"/>
    <property type="match status" value="1"/>
</dbReference>
<dbReference type="EMBL" id="CAXLJM020000062">
    <property type="protein sequence ID" value="CAL8120081.1"/>
    <property type="molecule type" value="Genomic_DNA"/>
</dbReference>
<dbReference type="InterPro" id="IPR001841">
    <property type="entry name" value="Znf_RING"/>
</dbReference>
<feature type="domain" description="RING-type" evidence="7">
    <location>
        <begin position="246"/>
        <end position="286"/>
    </location>
</feature>
<dbReference type="PROSITE" id="PS50271">
    <property type="entry name" value="ZF_UBP"/>
    <property type="match status" value="1"/>
</dbReference>
<dbReference type="Gene3D" id="3.30.40.10">
    <property type="entry name" value="Zinc/RING finger domain, C3HC4 (zinc finger)"/>
    <property type="match status" value="2"/>
</dbReference>
<feature type="coiled-coil region" evidence="5">
    <location>
        <begin position="466"/>
        <end position="521"/>
    </location>
</feature>
<evidence type="ECO:0000256" key="2">
    <source>
        <dbReference type="ARBA" id="ARBA00022771"/>
    </source>
</evidence>
<dbReference type="InterPro" id="IPR013083">
    <property type="entry name" value="Znf_RING/FYVE/PHD"/>
</dbReference>
<comment type="caution">
    <text evidence="9">The sequence shown here is derived from an EMBL/GenBank/DDBJ whole genome shotgun (WGS) entry which is preliminary data.</text>
</comment>
<organism evidence="9 10">
    <name type="scientific">Orchesella dallaii</name>
    <dbReference type="NCBI Taxonomy" id="48710"/>
    <lineage>
        <taxon>Eukaryota</taxon>
        <taxon>Metazoa</taxon>
        <taxon>Ecdysozoa</taxon>
        <taxon>Arthropoda</taxon>
        <taxon>Hexapoda</taxon>
        <taxon>Collembola</taxon>
        <taxon>Entomobryomorpha</taxon>
        <taxon>Entomobryoidea</taxon>
        <taxon>Orchesellidae</taxon>
        <taxon>Orchesellinae</taxon>
        <taxon>Orchesella</taxon>
    </lineage>
</organism>
<evidence type="ECO:0000313" key="10">
    <source>
        <dbReference type="Proteomes" id="UP001642540"/>
    </source>
</evidence>